<accession>O52507</accession>
<feature type="domain" description="Condensation" evidence="2">
    <location>
        <begin position="10"/>
        <end position="353"/>
    </location>
</feature>
<dbReference type="AlphaFoldDB" id="O52507"/>
<evidence type="ECO:0000259" key="2">
    <source>
        <dbReference type="Pfam" id="PF00668"/>
    </source>
</evidence>
<dbReference type="GO" id="GO:0044550">
    <property type="term" value="P:secondary metabolite biosynthetic process"/>
    <property type="evidence" value="ECO:0007669"/>
    <property type="project" value="TreeGrafter"/>
</dbReference>
<dbReference type="Pfam" id="PF00501">
    <property type="entry name" value="AMP-binding"/>
    <property type="match status" value="1"/>
</dbReference>
<dbReference type="SMR" id="O52507"/>
<dbReference type="InterPro" id="IPR042099">
    <property type="entry name" value="ANL_N_sf"/>
</dbReference>
<evidence type="ECO:0000259" key="1">
    <source>
        <dbReference type="Pfam" id="PF00501"/>
    </source>
</evidence>
<dbReference type="Pfam" id="PF00668">
    <property type="entry name" value="Condensation"/>
    <property type="match status" value="1"/>
</dbReference>
<dbReference type="GO" id="GO:0005737">
    <property type="term" value="C:cytoplasm"/>
    <property type="evidence" value="ECO:0007669"/>
    <property type="project" value="TreeGrafter"/>
</dbReference>
<dbReference type="GO" id="GO:0043041">
    <property type="term" value="P:amino acid activation for nonribosomal peptide biosynthetic process"/>
    <property type="evidence" value="ECO:0007669"/>
    <property type="project" value="TreeGrafter"/>
</dbReference>
<feature type="non-terminal residue" evidence="4">
    <location>
        <position position="895"/>
    </location>
</feature>
<dbReference type="SUPFAM" id="SSF56801">
    <property type="entry name" value="Acetyl-CoA synthetase-like"/>
    <property type="match status" value="1"/>
</dbReference>
<dbReference type="GO" id="GO:0003824">
    <property type="term" value="F:catalytic activity"/>
    <property type="evidence" value="ECO:0007669"/>
    <property type="project" value="InterPro"/>
</dbReference>
<feature type="domain" description="Formyl transferase C-terminal" evidence="3">
    <location>
        <begin position="453"/>
        <end position="547"/>
    </location>
</feature>
<dbReference type="GO" id="GO:0031177">
    <property type="term" value="F:phosphopantetheine binding"/>
    <property type="evidence" value="ECO:0007669"/>
    <property type="project" value="TreeGrafter"/>
</dbReference>
<dbReference type="InterPro" id="IPR023213">
    <property type="entry name" value="CAT-like_dom_sf"/>
</dbReference>
<dbReference type="SUPFAM" id="SSF50486">
    <property type="entry name" value="FMT C-terminal domain-like"/>
    <property type="match status" value="1"/>
</dbReference>
<dbReference type="InterPro" id="IPR001242">
    <property type="entry name" value="Condensation_dom"/>
</dbReference>
<dbReference type="PANTHER" id="PTHR45527:SF1">
    <property type="entry name" value="FATTY ACID SYNTHASE"/>
    <property type="match status" value="1"/>
</dbReference>
<dbReference type="Gene3D" id="3.30.559.30">
    <property type="entry name" value="Nonribosomal peptide synthetase, condensation domain"/>
    <property type="match status" value="2"/>
</dbReference>
<dbReference type="PANTHER" id="PTHR45527">
    <property type="entry name" value="NONRIBOSOMAL PEPTIDE SYNTHETASE"/>
    <property type="match status" value="1"/>
</dbReference>
<evidence type="ECO:0000313" key="4">
    <source>
        <dbReference type="EMBL" id="AAC82333.1"/>
    </source>
</evidence>
<dbReference type="SUPFAM" id="SSF52777">
    <property type="entry name" value="CoA-dependent acyltransferases"/>
    <property type="match status" value="3"/>
</dbReference>
<dbReference type="InterPro" id="IPR011034">
    <property type="entry name" value="Formyl_transferase-like_C_sf"/>
</dbReference>
<protein>
    <submittedName>
        <fullName evidence="4">Serrawettin synthase</fullName>
    </submittedName>
</protein>
<evidence type="ECO:0000259" key="3">
    <source>
        <dbReference type="Pfam" id="PF02911"/>
    </source>
</evidence>
<dbReference type="InterPro" id="IPR000873">
    <property type="entry name" value="AMP-dep_synth/lig_dom"/>
</dbReference>
<dbReference type="InterPro" id="IPR005793">
    <property type="entry name" value="Formyl_trans_C"/>
</dbReference>
<gene>
    <name evidence="4" type="primary">swrA</name>
</gene>
<dbReference type="EMBL" id="AF039572">
    <property type="protein sequence ID" value="AAC82333.1"/>
    <property type="molecule type" value="Genomic_DNA"/>
</dbReference>
<name>O52507_SERLI</name>
<feature type="domain" description="AMP-dependent synthetase/ligase" evidence="1">
    <location>
        <begin position="822"/>
        <end position="895"/>
    </location>
</feature>
<sequence length="895" mass="98998">MLRWRKSNCMKLPPLQRELWLSASMSEGSEGLPFNMWGYGTIEGPLQIALLRQAIDAIIEETPAMQAHFTEQDGELYQYRAARSHDPLSAHDFSSQEYPELAAQRWMRQDADRVISALDQDLFGFALLTLAPGSYILYRRFHHMLVDGRSAEEFMRRIALYYNALAEKKSIPEFSNCSFSRLYEHDLQYRDSSRFATDKQFWQGYTLAAPHSLTRQEKLVPYSSMQISNHTLTINEIAAIDRGAEKAGVHRAHILAAAVALCFHSITGQTLLNFSLPVTGTRERNSIGMTANVVPLILAINPESRLADFAQQVAAEIAKVVRRQLYRGEDIRRDRSTMSSSWFGPAINIVSFDHGDPFWGCKTRWYYGGNIAVSDMQILFYEDQQAQELDVMFADAPHAHSLSQLESLQRRFQFILRTLSEQPEGSIAQVMQQIHAQPEADVSGSFYDLRRLPPAAGFIRWDRPAAELVRLATSLGHPAGDCPLKILLADRALGVGRLEMLPDAGDAAPGTLLGVDDAGWNIATAEGAVRIGGWFTAEGELAAGEALARRHGLTVGEPLPLLDPLQVKRLEEIQAAGGHHAAFWQPRLAQFAPAAFPVAWQRETRPAWQATAWQHAGKIEVESVLTGLALYLGLMGGESDFQLGWLNATDDVIGESGQVWTLPLHISLNPTLGFTEAQVQMRREWQQAYARRAYHPALLGLDTRSRAWSTVVALLRRDTSPGFDEGQEGAAAVKRSGARAVLQICESNGAFRWVYDSAAVGDEQMLRAAQHLLLLLRQAAAAPNAPVRGDRLLSQAERELLLNVRNRTHRAFPQASSVSALFEAQARRTPTAPALSQGETSLSYAELNARANRLAHHLTARGVGPESRVAVCAARSPEMIVALLAILKAGGAYVP</sequence>
<organism evidence="4">
    <name type="scientific">Serratia liquefaciens</name>
    <dbReference type="NCBI Taxonomy" id="614"/>
    <lineage>
        <taxon>Bacteria</taxon>
        <taxon>Pseudomonadati</taxon>
        <taxon>Pseudomonadota</taxon>
        <taxon>Gammaproteobacteria</taxon>
        <taxon>Enterobacterales</taxon>
        <taxon>Yersiniaceae</taxon>
        <taxon>Serratia</taxon>
    </lineage>
</organism>
<dbReference type="Gene3D" id="3.40.50.12780">
    <property type="entry name" value="N-terminal domain of ligase-like"/>
    <property type="match status" value="1"/>
</dbReference>
<dbReference type="Gene3D" id="3.30.559.10">
    <property type="entry name" value="Chloramphenicol acetyltransferase-like domain"/>
    <property type="match status" value="1"/>
</dbReference>
<proteinExistence type="predicted"/>
<dbReference type="CDD" id="cd08700">
    <property type="entry name" value="FMT_C_OzmH_like"/>
    <property type="match status" value="1"/>
</dbReference>
<reference evidence="4" key="1">
    <citation type="journal article" date="1998" name="J. Bacteriol.">
        <title>N-Acyl-L-homoserine lactone autoinducers control production of an extracellular lipopeptide biosurfactant required for swarming motility of Serratia liquefaciens MG1.</title>
        <authorList>
            <person name="Lindum P.W."/>
            <person name="Anthoni U."/>
            <person name="Christophersen C."/>
            <person name="Eberl L."/>
            <person name="Molin S."/>
            <person name="Givskov M."/>
        </authorList>
    </citation>
    <scope>NUCLEOTIDE SEQUENCE</scope>
    <source>
        <strain evidence="4">MG1</strain>
    </source>
</reference>
<dbReference type="Pfam" id="PF02911">
    <property type="entry name" value="Formyl_trans_C"/>
    <property type="match status" value="1"/>
</dbReference>